<accession>W4QE72</accession>
<dbReference type="InterPro" id="IPR042099">
    <property type="entry name" value="ANL_N_sf"/>
</dbReference>
<evidence type="ECO:0000256" key="2">
    <source>
        <dbReference type="SAM" id="Phobius"/>
    </source>
</evidence>
<dbReference type="GO" id="GO:0070566">
    <property type="term" value="F:adenylyltransferase activity"/>
    <property type="evidence" value="ECO:0007669"/>
    <property type="project" value="TreeGrafter"/>
</dbReference>
<gene>
    <name evidence="4" type="ORF">JCM9152_1765</name>
</gene>
<organism evidence="4 5">
    <name type="scientific">Halalkalibacter hemicellulosilyticusJCM 9152</name>
    <dbReference type="NCBI Taxonomy" id="1236971"/>
    <lineage>
        <taxon>Bacteria</taxon>
        <taxon>Bacillati</taxon>
        <taxon>Bacillota</taxon>
        <taxon>Bacilli</taxon>
        <taxon>Bacillales</taxon>
        <taxon>Bacillaceae</taxon>
        <taxon>Halalkalibacter</taxon>
    </lineage>
</organism>
<keyword evidence="5" id="KW-1185">Reference proteome</keyword>
<evidence type="ECO:0000259" key="3">
    <source>
        <dbReference type="Pfam" id="PF00501"/>
    </source>
</evidence>
<dbReference type="Proteomes" id="UP000018895">
    <property type="component" value="Unassembled WGS sequence"/>
</dbReference>
<comment type="caution">
    <text evidence="4">The sequence shown here is derived from an EMBL/GenBank/DDBJ whole genome shotgun (WGS) entry which is preliminary data.</text>
</comment>
<dbReference type="OrthoDB" id="9765680at2"/>
<protein>
    <submittedName>
        <fullName evidence="4">Beta-ketoacyl synthase</fullName>
    </submittedName>
</protein>
<dbReference type="EMBL" id="BAUU01000010">
    <property type="protein sequence ID" value="GAE30360.1"/>
    <property type="molecule type" value="Genomic_DNA"/>
</dbReference>
<evidence type="ECO:0000256" key="1">
    <source>
        <dbReference type="ARBA" id="ARBA00006432"/>
    </source>
</evidence>
<sequence length="244" mass="27273">MGESISIGKKMMEKYTKLHNLADILIRAAEGSENGITYILNDETEVFISYKELLERACRRLGGLQSRGIKPGEYVLIVLEDNLEFVITFWACVLGGIIAAPLAYPSSLKVKNTSLEKLETIWKLLKKPTIISDHKLVEGQQNQLFSYSNLNIINSQNLDDERDGIISLSQADSPAFIQFSSGSTSTPKGVVLTHNNLLANIDSIISSAKFTNEDRSLSWMPYHHDMGLIGFHFSMMLFKLINSI</sequence>
<dbReference type="InterPro" id="IPR020845">
    <property type="entry name" value="AMP-binding_CS"/>
</dbReference>
<dbReference type="GO" id="GO:0006633">
    <property type="term" value="P:fatty acid biosynthetic process"/>
    <property type="evidence" value="ECO:0007669"/>
    <property type="project" value="TreeGrafter"/>
</dbReference>
<dbReference type="SUPFAM" id="SSF56801">
    <property type="entry name" value="Acetyl-CoA synthetase-like"/>
    <property type="match status" value="1"/>
</dbReference>
<feature type="domain" description="AMP-dependent synthetase/ligase" evidence="3">
    <location>
        <begin position="44"/>
        <end position="236"/>
    </location>
</feature>
<dbReference type="InterPro" id="IPR000873">
    <property type="entry name" value="AMP-dep_synth/lig_dom"/>
</dbReference>
<keyword evidence="2" id="KW-0472">Membrane</keyword>
<reference evidence="4" key="1">
    <citation type="journal article" date="2014" name="Genome Announc.">
        <title>Draft Genome Sequences of Three Alkaliphilic Bacillus Strains, Bacillus wakoensis JCM 9140T, Bacillus akibai JCM 9157T, and Bacillus hemicellulosilyticus JCM 9152T.</title>
        <authorList>
            <person name="Yuki M."/>
            <person name="Oshima K."/>
            <person name="Suda W."/>
            <person name="Oshida Y."/>
            <person name="Kitamura K."/>
            <person name="Iida T."/>
            <person name="Hattori M."/>
            <person name="Ohkuma M."/>
        </authorList>
    </citation>
    <scope>NUCLEOTIDE SEQUENCE [LARGE SCALE GENOMIC DNA]</scope>
    <source>
        <strain evidence="4">JCM 9152</strain>
    </source>
</reference>
<dbReference type="PANTHER" id="PTHR22754:SF32">
    <property type="entry name" value="DISCO-INTERACTING PROTEIN 2"/>
    <property type="match status" value="1"/>
</dbReference>
<dbReference type="Gene3D" id="3.40.50.12780">
    <property type="entry name" value="N-terminal domain of ligase-like"/>
    <property type="match status" value="1"/>
</dbReference>
<name>W4QE72_9BACI</name>
<dbReference type="GO" id="GO:0005886">
    <property type="term" value="C:plasma membrane"/>
    <property type="evidence" value="ECO:0007669"/>
    <property type="project" value="TreeGrafter"/>
</dbReference>
<proteinExistence type="inferred from homology"/>
<keyword evidence="2" id="KW-0812">Transmembrane</keyword>
<dbReference type="Pfam" id="PF00501">
    <property type="entry name" value="AMP-binding"/>
    <property type="match status" value="1"/>
</dbReference>
<evidence type="ECO:0000313" key="4">
    <source>
        <dbReference type="EMBL" id="GAE30360.1"/>
    </source>
</evidence>
<dbReference type="STRING" id="1236971.JCM9152_1765"/>
<evidence type="ECO:0000313" key="5">
    <source>
        <dbReference type="Proteomes" id="UP000018895"/>
    </source>
</evidence>
<comment type="similarity">
    <text evidence="1">Belongs to the ATP-dependent AMP-binding enzyme family.</text>
</comment>
<dbReference type="AlphaFoldDB" id="W4QE72"/>
<keyword evidence="2" id="KW-1133">Transmembrane helix</keyword>
<dbReference type="RefSeq" id="WP_035342925.1">
    <property type="nucleotide sequence ID" value="NZ_BAUU01000010.1"/>
</dbReference>
<dbReference type="PANTHER" id="PTHR22754">
    <property type="entry name" value="DISCO-INTERACTING PROTEIN 2 DIP2 -RELATED"/>
    <property type="match status" value="1"/>
</dbReference>
<dbReference type="PROSITE" id="PS00455">
    <property type="entry name" value="AMP_BINDING"/>
    <property type="match status" value="1"/>
</dbReference>
<feature type="transmembrane region" description="Helical" evidence="2">
    <location>
        <begin position="85"/>
        <end position="104"/>
    </location>
</feature>